<name>A0A4Y3QP57_MICTE</name>
<comment type="caution">
    <text evidence="4">The sequence shown here is derived from an EMBL/GenBank/DDBJ whole genome shotgun (WGS) entry which is preliminary data.</text>
</comment>
<evidence type="ECO:0000313" key="4">
    <source>
        <dbReference type="EMBL" id="GEB47246.1"/>
    </source>
</evidence>
<evidence type="ECO:0000313" key="5">
    <source>
        <dbReference type="Proteomes" id="UP000319525"/>
    </source>
</evidence>
<dbReference type="AlphaFoldDB" id="A0A4Y3QP57"/>
<dbReference type="Proteomes" id="UP000319525">
    <property type="component" value="Unassembled WGS sequence"/>
</dbReference>
<feature type="domain" description="Glycosyltransferase subfamily 4-like N-terminal" evidence="3">
    <location>
        <begin position="74"/>
        <end position="210"/>
    </location>
</feature>
<gene>
    <name evidence="4" type="ORF">MTE01_31910</name>
</gene>
<evidence type="ECO:0000259" key="3">
    <source>
        <dbReference type="Pfam" id="PF13439"/>
    </source>
</evidence>
<keyword evidence="2" id="KW-0808">Transferase</keyword>
<dbReference type="EMBL" id="BJML01000014">
    <property type="protein sequence ID" value="GEB47246.1"/>
    <property type="molecule type" value="Genomic_DNA"/>
</dbReference>
<proteinExistence type="predicted"/>
<dbReference type="Gene3D" id="3.40.50.2000">
    <property type="entry name" value="Glycogen Phosphorylase B"/>
    <property type="match status" value="2"/>
</dbReference>
<keyword evidence="1" id="KW-0328">Glycosyltransferase</keyword>
<dbReference type="GO" id="GO:0016757">
    <property type="term" value="F:glycosyltransferase activity"/>
    <property type="evidence" value="ECO:0007669"/>
    <property type="project" value="UniProtKB-KW"/>
</dbReference>
<evidence type="ECO:0000256" key="1">
    <source>
        <dbReference type="ARBA" id="ARBA00022676"/>
    </source>
</evidence>
<dbReference type="Pfam" id="PF13439">
    <property type="entry name" value="Glyco_transf_4"/>
    <property type="match status" value="1"/>
</dbReference>
<accession>A0A4Y3QP57</accession>
<organism evidence="4 5">
    <name type="scientific">Microbacterium testaceum</name>
    <name type="common">Aureobacterium testaceum</name>
    <name type="synonym">Brevibacterium testaceum</name>
    <dbReference type="NCBI Taxonomy" id="2033"/>
    <lineage>
        <taxon>Bacteria</taxon>
        <taxon>Bacillati</taxon>
        <taxon>Actinomycetota</taxon>
        <taxon>Actinomycetes</taxon>
        <taxon>Micrococcales</taxon>
        <taxon>Microbacteriaceae</taxon>
        <taxon>Microbacterium</taxon>
    </lineage>
</organism>
<dbReference type="SUPFAM" id="SSF53756">
    <property type="entry name" value="UDP-Glycosyltransferase/glycogen phosphorylase"/>
    <property type="match status" value="1"/>
</dbReference>
<dbReference type="InterPro" id="IPR028098">
    <property type="entry name" value="Glyco_trans_4-like_N"/>
</dbReference>
<protein>
    <recommendedName>
        <fullName evidence="3">Glycosyltransferase subfamily 4-like N-terminal domain-containing protein</fullName>
    </recommendedName>
</protein>
<reference evidence="4 5" key="1">
    <citation type="submission" date="2019-06" db="EMBL/GenBank/DDBJ databases">
        <title>Whole genome shotgun sequence of Microbacterium testaceum NBRC 12675.</title>
        <authorList>
            <person name="Hosoyama A."/>
            <person name="Uohara A."/>
            <person name="Ohji S."/>
            <person name="Ichikawa N."/>
        </authorList>
    </citation>
    <scope>NUCLEOTIDE SEQUENCE [LARGE SCALE GENOMIC DNA]</scope>
    <source>
        <strain evidence="4 5">NBRC 12675</strain>
    </source>
</reference>
<sequence length="422" mass="45628">MDTTRYHRVAVVRKACRACPLRTHDVNVSVGVVVVPTAPLHCDVPGDAVRAPSRTQSRGGEKIVVTPIRVAAVPSAHPYVAAIADPHHVRVLADPPPPGAPAGQWWPPQVLLPAWLEANVEDFDLVHVHFGIESYSPAELEDTVATLRRLGRPLVYTVHDLENPQLSAQDEHRASLAVLAAAADELITLTDTAGAEVHTIAHRATTVIPHPTLLGDDPRPTGSAHDTTRVGVHLRDLRPNIDGVGTTATLVRAISDLRAQGARVEAVVRVNERVRDEEAAASIDLLVAGTEGVRVERGPRLDDDALARWLADLDACVLPYRHGTQSGWAELCYDLAVPVIGTRIGHIAAQHPDDFHTFDVGEPVSLARAILDATHEVWSTPGSARREGEVLRRRSERSAELEDVRSAHLAVYRRVLAAEVAA</sequence>
<evidence type="ECO:0000256" key="2">
    <source>
        <dbReference type="ARBA" id="ARBA00022679"/>
    </source>
</evidence>